<dbReference type="PANTHER" id="PTHR46663">
    <property type="entry name" value="DIGUANYLATE CYCLASE DGCT-RELATED"/>
    <property type="match status" value="1"/>
</dbReference>
<dbReference type="InterPro" id="IPR000160">
    <property type="entry name" value="GGDEF_dom"/>
</dbReference>
<gene>
    <name evidence="3" type="ordered locus">Pnuc_1165</name>
</gene>
<dbReference type="Gene3D" id="3.30.70.270">
    <property type="match status" value="1"/>
</dbReference>
<organism evidence="3 4">
    <name type="scientific">Polynucleobacter asymbioticus (strain DSM 18221 / CIP 109841 / QLW-P1DMWA-1)</name>
    <name type="common">Polynucleobacter necessarius subsp. asymbioticus</name>
    <dbReference type="NCBI Taxonomy" id="312153"/>
    <lineage>
        <taxon>Bacteria</taxon>
        <taxon>Pseudomonadati</taxon>
        <taxon>Pseudomonadota</taxon>
        <taxon>Betaproteobacteria</taxon>
        <taxon>Burkholderiales</taxon>
        <taxon>Burkholderiaceae</taxon>
        <taxon>Polynucleobacter</taxon>
    </lineage>
</organism>
<dbReference type="Gene3D" id="3.30.450.20">
    <property type="entry name" value="PAS domain"/>
    <property type="match status" value="2"/>
</dbReference>
<keyword evidence="1" id="KW-0472">Membrane</keyword>
<dbReference type="EMBL" id="CP000655">
    <property type="protein sequence ID" value="ABP34381.1"/>
    <property type="molecule type" value="Genomic_DNA"/>
</dbReference>
<dbReference type="SUPFAM" id="SSF55073">
    <property type="entry name" value="Nucleotide cyclase"/>
    <property type="match status" value="1"/>
</dbReference>
<dbReference type="InterPro" id="IPR052163">
    <property type="entry name" value="DGC-Regulatory_Protein"/>
</dbReference>
<dbReference type="FunFam" id="3.30.70.270:FF:000001">
    <property type="entry name" value="Diguanylate cyclase domain protein"/>
    <property type="match status" value="1"/>
</dbReference>
<dbReference type="GO" id="GO:0003824">
    <property type="term" value="F:catalytic activity"/>
    <property type="evidence" value="ECO:0007669"/>
    <property type="project" value="UniProtKB-ARBA"/>
</dbReference>
<name>A4SY17_POLAQ</name>
<dbReference type="KEGG" id="pnu:Pnuc_1165"/>
<dbReference type="Pfam" id="PF00990">
    <property type="entry name" value="GGDEF"/>
    <property type="match status" value="1"/>
</dbReference>
<protein>
    <submittedName>
        <fullName evidence="3">Diguanylate cyclase</fullName>
    </submittedName>
</protein>
<keyword evidence="1" id="KW-1133">Transmembrane helix</keyword>
<feature type="domain" description="GGDEF" evidence="2">
    <location>
        <begin position="373"/>
        <end position="506"/>
    </location>
</feature>
<dbReference type="CDD" id="cd01949">
    <property type="entry name" value="GGDEF"/>
    <property type="match status" value="1"/>
</dbReference>
<evidence type="ECO:0000313" key="3">
    <source>
        <dbReference type="EMBL" id="ABP34381.1"/>
    </source>
</evidence>
<dbReference type="InterPro" id="IPR029787">
    <property type="entry name" value="Nucleotide_cyclase"/>
</dbReference>
<dbReference type="RefSeq" id="WP_011903006.1">
    <property type="nucleotide sequence ID" value="NC_009379.1"/>
</dbReference>
<accession>A4SY17</accession>
<dbReference type="eggNOG" id="COG2199">
    <property type="taxonomic scope" value="Bacteria"/>
</dbReference>
<dbReference type="CDD" id="cd12915">
    <property type="entry name" value="PDC2_DGC_like"/>
    <property type="match status" value="1"/>
</dbReference>
<sequence length="517" mass="57140">MTISFEADSNVRRNSRLILGASIVLAIIFVINAVISGYLLRRNTMEDRADQLATLTLILAEHTSQIIFSANTVLKSIDDVVVVAKIDNEKSYREFASNKKQFELLEEKTKSNPILDVTTFVGDDGKVLNFSRSYPAPEINLADRDYFIYLKDHNSPDTFYSVPVRNKGNGKWMFYLARRVNGKHNEFLGLILVGVSVEVFSTLYERIGENLGNGSSITLYRGDKTLLTRWPFADDLIGKVNTNTLIEQSLAEGENSNGVIFTDSTGFTRQNTAPVPRVISYRRVTDFPFIVGAVVPETLYLSKWYKNGSGGLVASALSILVLFIGTYFLLTTYRRNAENEYHAHHDVLTKLPNRTLFSDRLSNAIAACKRNQEALAILFIDLDNLKTINDIHGHTAGDLVLTEVSARMRQCLRDSDTVARIGGDEFVVLLPGVGTEETAVMLAEKIRTALILPIDLGGSAITTSASIGVALYPAHGLNDADLMNSADVAMYEAKSSGRNAIKVYGKDLVANIFRDIS</sequence>
<feature type="transmembrane region" description="Helical" evidence="1">
    <location>
        <begin position="17"/>
        <end position="40"/>
    </location>
</feature>
<dbReference type="AlphaFoldDB" id="A4SY17"/>
<dbReference type="SMART" id="SM00267">
    <property type="entry name" value="GGDEF"/>
    <property type="match status" value="1"/>
</dbReference>
<dbReference type="GeneID" id="31481551"/>
<evidence type="ECO:0000256" key="1">
    <source>
        <dbReference type="SAM" id="Phobius"/>
    </source>
</evidence>
<keyword evidence="1" id="KW-0812">Transmembrane</keyword>
<dbReference type="InterPro" id="IPR043128">
    <property type="entry name" value="Rev_trsase/Diguanyl_cyclase"/>
</dbReference>
<dbReference type="HOGENOM" id="CLU_539335_0_0_4"/>
<reference evidence="3 4" key="1">
    <citation type="journal article" date="2012" name="Stand. Genomic Sci.">
        <title>Complete genome sequence of Polynucleobacter necessarius subsp. asymbioticus type strain (QLW-P1DMWA-1(T)).</title>
        <authorList>
            <person name="Meincke L."/>
            <person name="Copeland A."/>
            <person name="Lapidus A."/>
            <person name="Lucas S."/>
            <person name="Berry K.W."/>
            <person name="Del Rio T.G."/>
            <person name="Hammon N."/>
            <person name="Dalin E."/>
            <person name="Tice H."/>
            <person name="Pitluck S."/>
            <person name="Richardson P."/>
            <person name="Bruce D."/>
            <person name="Goodwin L."/>
            <person name="Han C."/>
            <person name="Tapia R."/>
            <person name="Detter J.C."/>
            <person name="Schmutz J."/>
            <person name="Brettin T."/>
            <person name="Larimer F."/>
            <person name="Land M."/>
            <person name="Hauser L."/>
            <person name="Kyrpides N.C."/>
            <person name="Ivanova N."/>
            <person name="Goker M."/>
            <person name="Woyke T."/>
            <person name="Wu Q.L."/>
            <person name="Pockl M."/>
            <person name="Hahn M.W."/>
            <person name="Klenk H.P."/>
        </authorList>
    </citation>
    <scope>NUCLEOTIDE SEQUENCE [LARGE SCALE GENOMIC DNA]</scope>
    <source>
        <strain evidence="4">DSM 18221 / CIP 109841 / QLW-P1DMWA-1</strain>
    </source>
</reference>
<dbReference type="PANTHER" id="PTHR46663:SF2">
    <property type="entry name" value="GGDEF DOMAIN-CONTAINING PROTEIN"/>
    <property type="match status" value="1"/>
</dbReference>
<dbReference type="CDD" id="cd12914">
    <property type="entry name" value="PDC1_DGC_like"/>
    <property type="match status" value="1"/>
</dbReference>
<feature type="transmembrane region" description="Helical" evidence="1">
    <location>
        <begin position="309"/>
        <end position="330"/>
    </location>
</feature>
<keyword evidence="4" id="KW-1185">Reference proteome</keyword>
<dbReference type="Proteomes" id="UP000000231">
    <property type="component" value="Chromosome"/>
</dbReference>
<dbReference type="PROSITE" id="PS50887">
    <property type="entry name" value="GGDEF"/>
    <property type="match status" value="1"/>
</dbReference>
<evidence type="ECO:0000313" key="4">
    <source>
        <dbReference type="Proteomes" id="UP000000231"/>
    </source>
</evidence>
<evidence type="ECO:0000259" key="2">
    <source>
        <dbReference type="PROSITE" id="PS50887"/>
    </source>
</evidence>
<dbReference type="NCBIfam" id="TIGR00254">
    <property type="entry name" value="GGDEF"/>
    <property type="match status" value="1"/>
</dbReference>
<proteinExistence type="predicted"/>